<dbReference type="AlphaFoldDB" id="D3KI51"/>
<proteinExistence type="predicted"/>
<protein>
    <submittedName>
        <fullName evidence="1">Uncharacterized protein</fullName>
    </submittedName>
</protein>
<dbReference type="Proteomes" id="UP000001548">
    <property type="component" value="Unassembled WGS sequence"/>
</dbReference>
<gene>
    <name evidence="1" type="ORF">GL50803_0019910</name>
</gene>
<accession>D3KI51</accession>
<dbReference type="VEuPathDB" id="GiardiaDB:GL50803_19910"/>
<dbReference type="OMA" id="SHQVERC"/>
<evidence type="ECO:0000313" key="2">
    <source>
        <dbReference type="Proteomes" id="UP000001548"/>
    </source>
</evidence>
<organism evidence="1 2">
    <name type="scientific">Giardia intestinalis (strain ATCC 50803 / WB clone C6)</name>
    <name type="common">Giardia lamblia</name>
    <dbReference type="NCBI Taxonomy" id="184922"/>
    <lineage>
        <taxon>Eukaryota</taxon>
        <taxon>Metamonada</taxon>
        <taxon>Diplomonadida</taxon>
        <taxon>Hexamitidae</taxon>
        <taxon>Giardiinae</taxon>
        <taxon>Giardia</taxon>
    </lineage>
</organism>
<comment type="caution">
    <text evidence="1">The sequence shown here is derived from an EMBL/GenBank/DDBJ whole genome shotgun (WGS) entry which is preliminary data.</text>
</comment>
<sequence length="215" mass="24251">MNPSIIVPESDIDCMLLVADNLVKLSSHVYNTLIRRVSILYPTPIGILHIWPRPVHKRISALLYRALRVSHALTFKIQLVTTDALLESLFDLSIGVTRAPRRPPDPGRKIETVLQNTIMCGIYQFFALCVKRLSHQVERCLREGITFTNFTVMATAGGKCVFPVQTTMLTSGRREPVAATGHPVVSKRSSGEVLFVKSLVFYDPRFSVSFLLRWR</sequence>
<name>D3KI51_GIAIC</name>
<reference evidence="1 2" key="1">
    <citation type="journal article" date="2007" name="Science">
        <title>Genomic minimalism in the early diverging intestinal parasite Giardia lamblia.</title>
        <authorList>
            <person name="Morrison H.G."/>
            <person name="McArthur A.G."/>
            <person name="Gillin F.D."/>
            <person name="Aley S.B."/>
            <person name="Adam R.D."/>
            <person name="Olsen G.J."/>
            <person name="Best A.A."/>
            <person name="Cande W.Z."/>
            <person name="Chen F."/>
            <person name="Cipriano M.J."/>
            <person name="Davids B.J."/>
            <person name="Dawson S.C."/>
            <person name="Elmendorf H.G."/>
            <person name="Hehl A.B."/>
            <person name="Holder M.E."/>
            <person name="Huse S.M."/>
            <person name="Kim U.U."/>
            <person name="Lasek-Nesselquist E."/>
            <person name="Manning G."/>
            <person name="Nigam A."/>
            <person name="Nixon J.E."/>
            <person name="Palm D."/>
            <person name="Passamaneck N.E."/>
            <person name="Prabhu A."/>
            <person name="Reich C.I."/>
            <person name="Reiner D.S."/>
            <person name="Samuelson J."/>
            <person name="Svard S.G."/>
            <person name="Sogin M.L."/>
        </authorList>
    </citation>
    <scope>NUCLEOTIDE SEQUENCE [LARGE SCALE GENOMIC DNA]</scope>
    <source>
        <strain evidence="1 2">WB C6</strain>
    </source>
</reference>
<dbReference type="EMBL" id="AACB03000004">
    <property type="protein sequence ID" value="KAE8301920.1"/>
    <property type="molecule type" value="Genomic_DNA"/>
</dbReference>
<keyword evidence="2" id="KW-1185">Reference proteome</keyword>
<evidence type="ECO:0000313" key="1">
    <source>
        <dbReference type="EMBL" id="KAE8301920.1"/>
    </source>
</evidence>
<dbReference type="HOGENOM" id="CLU_1285416_0_0_1"/>